<gene>
    <name evidence="1" type="ORF">DAT39_008011</name>
</gene>
<proteinExistence type="predicted"/>
<organism evidence="1 2">
    <name type="scientific">Clarias magur</name>
    <name type="common">Asian catfish</name>
    <name type="synonym">Macropteronotus magur</name>
    <dbReference type="NCBI Taxonomy" id="1594786"/>
    <lineage>
        <taxon>Eukaryota</taxon>
        <taxon>Metazoa</taxon>
        <taxon>Chordata</taxon>
        <taxon>Craniata</taxon>
        <taxon>Vertebrata</taxon>
        <taxon>Euteleostomi</taxon>
        <taxon>Actinopterygii</taxon>
        <taxon>Neopterygii</taxon>
        <taxon>Teleostei</taxon>
        <taxon>Ostariophysi</taxon>
        <taxon>Siluriformes</taxon>
        <taxon>Clariidae</taxon>
        <taxon>Clarias</taxon>
    </lineage>
</organism>
<accession>A0A8J4UJR6</accession>
<comment type="caution">
    <text evidence="1">The sequence shown here is derived from an EMBL/GenBank/DDBJ whole genome shotgun (WGS) entry which is preliminary data.</text>
</comment>
<dbReference type="AlphaFoldDB" id="A0A8J4UJR6"/>
<evidence type="ECO:0000313" key="1">
    <source>
        <dbReference type="EMBL" id="KAF5902259.1"/>
    </source>
</evidence>
<keyword evidence="2" id="KW-1185">Reference proteome</keyword>
<evidence type="ECO:0000313" key="2">
    <source>
        <dbReference type="Proteomes" id="UP000727407"/>
    </source>
</evidence>
<dbReference type="Proteomes" id="UP000727407">
    <property type="component" value="Unassembled WGS sequence"/>
</dbReference>
<reference evidence="1" key="1">
    <citation type="submission" date="2020-07" db="EMBL/GenBank/DDBJ databases">
        <title>Clarias magur genome sequencing, assembly and annotation.</title>
        <authorList>
            <person name="Kushwaha B."/>
            <person name="Kumar R."/>
            <person name="Das P."/>
            <person name="Joshi C.G."/>
            <person name="Kumar D."/>
            <person name="Nagpure N.S."/>
            <person name="Pandey M."/>
            <person name="Agarwal S."/>
            <person name="Srivastava S."/>
            <person name="Singh M."/>
            <person name="Sahoo L."/>
            <person name="Jayasankar P."/>
            <person name="Meher P.K."/>
            <person name="Koringa P.G."/>
            <person name="Iquebal M.A."/>
            <person name="Das S.P."/>
            <person name="Bit A."/>
            <person name="Patnaik S."/>
            <person name="Patel N."/>
            <person name="Shah T.M."/>
            <person name="Hinsu A."/>
            <person name="Jena J.K."/>
        </authorList>
    </citation>
    <scope>NUCLEOTIDE SEQUENCE</scope>
    <source>
        <strain evidence="1">CIFAMagur01</strain>
        <tissue evidence="1">Testis</tissue>
    </source>
</reference>
<sequence>MLLIFQENPVESVFHSPGMRQHVFTLNLAQVEGSSIHNNPQELFALASHSPFAGIP</sequence>
<protein>
    <submittedName>
        <fullName evidence="1">Uncharacterized protein</fullName>
    </submittedName>
</protein>
<dbReference type="EMBL" id="QNUK01000094">
    <property type="protein sequence ID" value="KAF5902259.1"/>
    <property type="molecule type" value="Genomic_DNA"/>
</dbReference>
<name>A0A8J4UJR6_CLAMG</name>